<dbReference type="PANTHER" id="PTHR11280:SF5">
    <property type="entry name" value="GLUCOSAMINE-6-PHOSPHATE ISOMERASE"/>
    <property type="match status" value="1"/>
</dbReference>
<dbReference type="PANTHER" id="PTHR11280">
    <property type="entry name" value="GLUCOSAMINE-6-PHOSPHATE ISOMERASE"/>
    <property type="match status" value="1"/>
</dbReference>
<evidence type="ECO:0000259" key="5">
    <source>
        <dbReference type="Pfam" id="PF01182"/>
    </source>
</evidence>
<reference evidence="6 7" key="1">
    <citation type="submission" date="2018-10" db="EMBL/GenBank/DDBJ databases">
        <title>Draft genome sequence of Bacillus salarius IM0101, isolated from a hypersaline soil in Inner Mongolia, China.</title>
        <authorList>
            <person name="Yamprayoonswat W."/>
            <person name="Boonvisut S."/>
            <person name="Jumpathong W."/>
            <person name="Sittihan S."/>
            <person name="Ruangsuj P."/>
            <person name="Wanthongcharoen S."/>
            <person name="Thongpramul N."/>
            <person name="Pimmason S."/>
            <person name="Yu B."/>
            <person name="Yasawong M."/>
        </authorList>
    </citation>
    <scope>NUCLEOTIDE SEQUENCE [LARGE SCALE GENOMIC DNA]</scope>
    <source>
        <strain evidence="6 7">IM0101</strain>
    </source>
</reference>
<dbReference type="InterPro" id="IPR004547">
    <property type="entry name" value="Glucosamine6P_isomerase"/>
</dbReference>
<dbReference type="GO" id="GO:0006043">
    <property type="term" value="P:glucosamine catabolic process"/>
    <property type="evidence" value="ECO:0007669"/>
    <property type="project" value="TreeGrafter"/>
</dbReference>
<feature type="active site" description="Proton acceptor; for ring-opening step" evidence="4">
    <location>
        <position position="138"/>
    </location>
</feature>
<comment type="similarity">
    <text evidence="4">Belongs to the glucosamine/galactosamine-6-phosphate isomerase family. NagB subfamily.</text>
</comment>
<dbReference type="InterPro" id="IPR006148">
    <property type="entry name" value="Glc/Gal-6P_isomerase"/>
</dbReference>
<protein>
    <recommendedName>
        <fullName evidence="4">Glucosamine-6-phosphate deaminase</fullName>
        <ecNumber evidence="4">3.5.99.6</ecNumber>
    </recommendedName>
    <alternativeName>
        <fullName evidence="4">GlcN6P deaminase</fullName>
        <shortName evidence="4">GNPDA</shortName>
    </alternativeName>
    <alternativeName>
        <fullName evidence="4">Glucosamine-6-phosphate isomerase</fullName>
    </alternativeName>
</protein>
<comment type="catalytic activity">
    <reaction evidence="1 4">
        <text>alpha-D-glucosamine 6-phosphate + H2O = beta-D-fructose 6-phosphate + NH4(+)</text>
        <dbReference type="Rhea" id="RHEA:12172"/>
        <dbReference type="ChEBI" id="CHEBI:15377"/>
        <dbReference type="ChEBI" id="CHEBI:28938"/>
        <dbReference type="ChEBI" id="CHEBI:57634"/>
        <dbReference type="ChEBI" id="CHEBI:75989"/>
        <dbReference type="EC" id="3.5.99.6"/>
    </reaction>
</comment>
<dbReference type="GO" id="GO:0042802">
    <property type="term" value="F:identical protein binding"/>
    <property type="evidence" value="ECO:0007669"/>
    <property type="project" value="TreeGrafter"/>
</dbReference>
<dbReference type="PROSITE" id="PS01161">
    <property type="entry name" value="GLC_GALNAC_ISOMERASE"/>
    <property type="match status" value="1"/>
</dbReference>
<keyword evidence="2 4" id="KW-0378">Hydrolase</keyword>
<feature type="active site" description="For ring-opening step" evidence="4">
    <location>
        <position position="136"/>
    </location>
</feature>
<gene>
    <name evidence="4 6" type="primary">nagB</name>
    <name evidence="6" type="ORF">D7Z54_01470</name>
</gene>
<name>A0A428NA59_9BACI</name>
<comment type="pathway">
    <text evidence="4">Amino-sugar metabolism; N-acetylneuraminate degradation; D-fructose 6-phosphate from N-acetylneuraminate: step 5/5.</text>
</comment>
<dbReference type="HAMAP" id="MF_01241">
    <property type="entry name" value="GlcN6P_deamin"/>
    <property type="match status" value="1"/>
</dbReference>
<dbReference type="UniPathway" id="UPA00629">
    <property type="reaction ID" value="UER00684"/>
</dbReference>
<comment type="caution">
    <text evidence="4">Lacks conserved residue(s) required for the propagation of feature annotation.</text>
</comment>
<dbReference type="AlphaFoldDB" id="A0A428NA59"/>
<dbReference type="GO" id="GO:0006046">
    <property type="term" value="P:N-acetylglucosamine catabolic process"/>
    <property type="evidence" value="ECO:0007669"/>
    <property type="project" value="UniProtKB-UniRule"/>
</dbReference>
<evidence type="ECO:0000313" key="7">
    <source>
        <dbReference type="Proteomes" id="UP000275076"/>
    </source>
</evidence>
<dbReference type="GO" id="GO:0005737">
    <property type="term" value="C:cytoplasm"/>
    <property type="evidence" value="ECO:0007669"/>
    <property type="project" value="TreeGrafter"/>
</dbReference>
<dbReference type="RefSeq" id="WP_125553714.1">
    <property type="nucleotide sequence ID" value="NZ_RBVX01000001.1"/>
</dbReference>
<sequence>MQVIRVKNYNEMSEKAADMLAAQVKSKPDSVLGLATGGTPEGTYKAFVQKALQENFSLSELTTFNLDEYVGLSPQHPKSYHLYMKNHLFQPLALQPSQTNLPRGNAPYLEKEAERYERMIKEVGGIDLQLLGIGENGHIGFNEPGTSFTSRTHIEKLNPTTREANARYFENKEDVPEHAITMGISSIMDSGSILLLASGERKKEAVKRLLEDKNTREDFPASSLRNHPYVTMVADEEALAAVSKTDESSEKNEAKPL</sequence>
<feature type="domain" description="Glucosamine/galactosamine-6-phosphate isomerase" evidence="5">
    <location>
        <begin position="11"/>
        <end position="225"/>
    </location>
</feature>
<comment type="function">
    <text evidence="4">Catalyzes the reversible isomerization-deamination of glucosamine 6-phosphate (GlcN6P) to form fructose 6-phosphate (Fru6P) and ammonium ion.</text>
</comment>
<evidence type="ECO:0000256" key="2">
    <source>
        <dbReference type="ARBA" id="ARBA00022801"/>
    </source>
</evidence>
<dbReference type="Gene3D" id="3.40.50.1360">
    <property type="match status" value="1"/>
</dbReference>
<evidence type="ECO:0000256" key="4">
    <source>
        <dbReference type="HAMAP-Rule" id="MF_01241"/>
    </source>
</evidence>
<dbReference type="EC" id="3.5.99.6" evidence="4"/>
<dbReference type="FunFam" id="3.40.50.1360:FF:000003">
    <property type="entry name" value="Glucosamine-6-phosphate deaminase"/>
    <property type="match status" value="1"/>
</dbReference>
<proteinExistence type="inferred from homology"/>
<dbReference type="GO" id="GO:0005975">
    <property type="term" value="P:carbohydrate metabolic process"/>
    <property type="evidence" value="ECO:0007669"/>
    <property type="project" value="InterPro"/>
</dbReference>
<evidence type="ECO:0000256" key="3">
    <source>
        <dbReference type="ARBA" id="ARBA00023277"/>
    </source>
</evidence>
<feature type="active site" description="Proton acceptor; for enolization step" evidence="4">
    <location>
        <position position="67"/>
    </location>
</feature>
<dbReference type="Pfam" id="PF01182">
    <property type="entry name" value="Glucosamine_iso"/>
    <property type="match status" value="1"/>
</dbReference>
<dbReference type="InterPro" id="IPR018321">
    <property type="entry name" value="Glucosamine6P_isomerase_CS"/>
</dbReference>
<dbReference type="CDD" id="cd01399">
    <property type="entry name" value="GlcN6P_deaminase"/>
    <property type="match status" value="1"/>
</dbReference>
<dbReference type="NCBIfam" id="TIGR00502">
    <property type="entry name" value="nagB"/>
    <property type="match status" value="1"/>
</dbReference>
<dbReference type="Proteomes" id="UP000275076">
    <property type="component" value="Unassembled WGS sequence"/>
</dbReference>
<evidence type="ECO:0000313" key="6">
    <source>
        <dbReference type="EMBL" id="RSL35264.1"/>
    </source>
</evidence>
<evidence type="ECO:0000256" key="1">
    <source>
        <dbReference type="ARBA" id="ARBA00000644"/>
    </source>
</evidence>
<organism evidence="6 7">
    <name type="scientific">Salibacterium salarium</name>
    <dbReference type="NCBI Taxonomy" id="284579"/>
    <lineage>
        <taxon>Bacteria</taxon>
        <taxon>Bacillati</taxon>
        <taxon>Bacillota</taxon>
        <taxon>Bacilli</taxon>
        <taxon>Bacillales</taxon>
        <taxon>Bacillaceae</taxon>
    </lineage>
</organism>
<dbReference type="SUPFAM" id="SSF100950">
    <property type="entry name" value="NagB/RpiA/CoA transferase-like"/>
    <property type="match status" value="1"/>
</dbReference>
<comment type="caution">
    <text evidence="6">The sequence shown here is derived from an EMBL/GenBank/DDBJ whole genome shotgun (WGS) entry which is preliminary data.</text>
</comment>
<keyword evidence="3 4" id="KW-0119">Carbohydrate metabolism</keyword>
<dbReference type="InterPro" id="IPR037171">
    <property type="entry name" value="NagB/RpiA_transferase-like"/>
</dbReference>
<dbReference type="GO" id="GO:0004342">
    <property type="term" value="F:glucosamine-6-phosphate deaminase activity"/>
    <property type="evidence" value="ECO:0007669"/>
    <property type="project" value="UniProtKB-UniRule"/>
</dbReference>
<dbReference type="EMBL" id="RBVX01000001">
    <property type="protein sequence ID" value="RSL35264.1"/>
    <property type="molecule type" value="Genomic_DNA"/>
</dbReference>
<dbReference type="GO" id="GO:0019262">
    <property type="term" value="P:N-acetylneuraminate catabolic process"/>
    <property type="evidence" value="ECO:0007669"/>
    <property type="project" value="UniProtKB-UniRule"/>
</dbReference>
<keyword evidence="7" id="KW-1185">Reference proteome</keyword>
<feature type="active site" description="For ring-opening step" evidence="4">
    <location>
        <position position="143"/>
    </location>
</feature>
<accession>A0A428NA59</accession>
<dbReference type="OrthoDB" id="9791139at2"/>